<feature type="region of interest" description="Disordered" evidence="1">
    <location>
        <begin position="239"/>
        <end position="259"/>
    </location>
</feature>
<feature type="transmembrane region" description="Helical" evidence="2">
    <location>
        <begin position="204"/>
        <end position="224"/>
    </location>
</feature>
<feature type="compositionally biased region" description="Basic and acidic residues" evidence="1">
    <location>
        <begin position="246"/>
        <end position="259"/>
    </location>
</feature>
<evidence type="ECO:0000256" key="2">
    <source>
        <dbReference type="SAM" id="Phobius"/>
    </source>
</evidence>
<evidence type="ECO:0000256" key="1">
    <source>
        <dbReference type="SAM" id="MobiDB-lite"/>
    </source>
</evidence>
<dbReference type="EMBL" id="CAXAMM010018657">
    <property type="protein sequence ID" value="CAK9043852.1"/>
    <property type="molecule type" value="Genomic_DNA"/>
</dbReference>
<dbReference type="Proteomes" id="UP001642464">
    <property type="component" value="Unassembled WGS sequence"/>
</dbReference>
<dbReference type="Pfam" id="PF12400">
    <property type="entry name" value="STIMATE"/>
    <property type="match status" value="1"/>
</dbReference>
<feature type="transmembrane region" description="Helical" evidence="2">
    <location>
        <begin position="27"/>
        <end position="51"/>
    </location>
</feature>
<organism evidence="3 4">
    <name type="scientific">Durusdinium trenchii</name>
    <dbReference type="NCBI Taxonomy" id="1381693"/>
    <lineage>
        <taxon>Eukaryota</taxon>
        <taxon>Sar</taxon>
        <taxon>Alveolata</taxon>
        <taxon>Dinophyceae</taxon>
        <taxon>Suessiales</taxon>
        <taxon>Symbiodiniaceae</taxon>
        <taxon>Durusdinium</taxon>
    </lineage>
</organism>
<dbReference type="InterPro" id="IPR022127">
    <property type="entry name" value="STIMATE/YPL162C"/>
</dbReference>
<reference evidence="3 4" key="1">
    <citation type="submission" date="2024-02" db="EMBL/GenBank/DDBJ databases">
        <authorList>
            <person name="Chen Y."/>
            <person name="Shah S."/>
            <person name="Dougan E. K."/>
            <person name="Thang M."/>
            <person name="Chan C."/>
        </authorList>
    </citation>
    <scope>NUCLEOTIDE SEQUENCE [LARGE SCALE GENOMIC DNA]</scope>
</reference>
<gene>
    <name evidence="3" type="ORF">SCF082_LOCUS24997</name>
</gene>
<keyword evidence="2" id="KW-0812">Transmembrane</keyword>
<feature type="transmembrane region" description="Helical" evidence="2">
    <location>
        <begin position="105"/>
        <end position="124"/>
    </location>
</feature>
<sequence length="259" mass="28799">SQLQASDCVPASALPKMERGEISYECYILAGVTGKVTQFVLFLCCCAALLLKWSQFHDGRDFFEFLMDSSKQLIGAGWIHILNLLFAKKLESHFESSGGDECDWYWINIVVDCTLGVGVTFLLLQLSMRLISMFLPDQVDDFRTGEYRVNGSTDAGKYVKQLAVWLVIVSSMKVLMVVFMAVGHSTLLALAQIALAPFGGSPNLKLLVAMIATPFCMNALQFWVTDNFIKKQGGMTEEEDDDIELDERGGRTKIDHGDL</sequence>
<dbReference type="PANTHER" id="PTHR31735">
    <property type="entry name" value="VACUOLAR MEMBRANE PROTEIN YPL162C"/>
    <property type="match status" value="1"/>
</dbReference>
<keyword evidence="2" id="KW-0472">Membrane</keyword>
<keyword evidence="2" id="KW-1133">Transmembrane helix</keyword>
<evidence type="ECO:0000313" key="3">
    <source>
        <dbReference type="EMBL" id="CAK9043852.1"/>
    </source>
</evidence>
<accession>A0ABP0LZK1</accession>
<protein>
    <submittedName>
        <fullName evidence="3">Store-operated calcium entry regulator STIMATE (STIM-activating enhancer encoded by TMEM110) (Transmembrane protein 110)</fullName>
    </submittedName>
</protein>
<keyword evidence="4" id="KW-1185">Reference proteome</keyword>
<proteinExistence type="predicted"/>
<feature type="non-terminal residue" evidence="3">
    <location>
        <position position="1"/>
    </location>
</feature>
<comment type="caution">
    <text evidence="3">The sequence shown here is derived from an EMBL/GenBank/DDBJ whole genome shotgun (WGS) entry which is preliminary data.</text>
</comment>
<evidence type="ECO:0000313" key="4">
    <source>
        <dbReference type="Proteomes" id="UP001642464"/>
    </source>
</evidence>
<dbReference type="PANTHER" id="PTHR31735:SF1">
    <property type="entry name" value="VACUOLAR MEMBRANE PROTEIN YPL162C"/>
    <property type="match status" value="1"/>
</dbReference>
<name>A0ABP0LZK1_9DINO</name>